<name>A0AAV9N9T0_9EURO</name>
<dbReference type="Proteomes" id="UP001358417">
    <property type="component" value="Unassembled WGS sequence"/>
</dbReference>
<evidence type="ECO:0000256" key="1">
    <source>
        <dbReference type="SAM" id="SignalP"/>
    </source>
</evidence>
<dbReference type="AlphaFoldDB" id="A0AAV9N9T0"/>
<keyword evidence="1" id="KW-0732">Signal</keyword>
<evidence type="ECO:0000313" key="2">
    <source>
        <dbReference type="EMBL" id="KAK5052730.1"/>
    </source>
</evidence>
<dbReference type="RefSeq" id="XP_064706430.1">
    <property type="nucleotide sequence ID" value="XM_064846205.1"/>
</dbReference>
<keyword evidence="3" id="KW-1185">Reference proteome</keyword>
<reference evidence="2 3" key="1">
    <citation type="submission" date="2023-08" db="EMBL/GenBank/DDBJ databases">
        <title>Black Yeasts Isolated from many extreme environments.</title>
        <authorList>
            <person name="Coleine C."/>
            <person name="Stajich J.E."/>
            <person name="Selbmann L."/>
        </authorList>
    </citation>
    <scope>NUCLEOTIDE SEQUENCE [LARGE SCALE GENOMIC DNA]</scope>
    <source>
        <strain evidence="2 3">CCFEE 5792</strain>
    </source>
</reference>
<organism evidence="2 3">
    <name type="scientific">Exophiala bonariae</name>
    <dbReference type="NCBI Taxonomy" id="1690606"/>
    <lineage>
        <taxon>Eukaryota</taxon>
        <taxon>Fungi</taxon>
        <taxon>Dikarya</taxon>
        <taxon>Ascomycota</taxon>
        <taxon>Pezizomycotina</taxon>
        <taxon>Eurotiomycetes</taxon>
        <taxon>Chaetothyriomycetidae</taxon>
        <taxon>Chaetothyriales</taxon>
        <taxon>Herpotrichiellaceae</taxon>
        <taxon>Exophiala</taxon>
    </lineage>
</organism>
<dbReference type="GeneID" id="89970803"/>
<gene>
    <name evidence="2" type="ORF">LTR84_002596</name>
</gene>
<sequence length="190" mass="21108">MAFSLVHVLVFLIAIINSQLADAGGRAEIVHQCSYPVWCAVVKGFKPDDPTPQDQRPPVQWIPQPAGQVIIDYFTAHPIDTGMALMCTRDPAATKPAVTQLEYTWRPDLDMTFFDASNVEGTPFLNEGFRMDVHEPLQPQGPACYPAHCAPGDKICGEIYNKWNDDFQGMRSCSPEMVMRMNLCSAKSSD</sequence>
<feature type="signal peptide" evidence="1">
    <location>
        <begin position="1"/>
        <end position="23"/>
    </location>
</feature>
<dbReference type="InterPro" id="IPR006771">
    <property type="entry name" value="CetA-like"/>
</dbReference>
<comment type="caution">
    <text evidence="2">The sequence shown here is derived from an EMBL/GenBank/DDBJ whole genome shotgun (WGS) entry which is preliminary data.</text>
</comment>
<feature type="chain" id="PRO_5043429436" description="Ig-like domain-containing protein" evidence="1">
    <location>
        <begin position="24"/>
        <end position="190"/>
    </location>
</feature>
<dbReference type="Pfam" id="PF04681">
    <property type="entry name" value="Bys1"/>
    <property type="match status" value="1"/>
</dbReference>
<evidence type="ECO:0008006" key="4">
    <source>
        <dbReference type="Google" id="ProtNLM"/>
    </source>
</evidence>
<proteinExistence type="predicted"/>
<accession>A0AAV9N9T0</accession>
<dbReference type="EMBL" id="JAVRRD010000013">
    <property type="protein sequence ID" value="KAK5052730.1"/>
    <property type="molecule type" value="Genomic_DNA"/>
</dbReference>
<evidence type="ECO:0000313" key="3">
    <source>
        <dbReference type="Proteomes" id="UP001358417"/>
    </source>
</evidence>
<protein>
    <recommendedName>
        <fullName evidence="4">Ig-like domain-containing protein</fullName>
    </recommendedName>
</protein>